<dbReference type="InterPro" id="IPR022385">
    <property type="entry name" value="Rhs_assc_core"/>
</dbReference>
<reference evidence="3 4" key="1">
    <citation type="submission" date="2016-08" db="EMBL/GenBank/DDBJ databases">
        <authorList>
            <person name="Seilhamer J.J."/>
        </authorList>
    </citation>
    <scope>NUCLEOTIDE SEQUENCE [LARGE SCALE GENOMIC DNA]</scope>
    <source>
        <strain evidence="3 4">A37T2</strain>
    </source>
</reference>
<dbReference type="Gene3D" id="2.180.10.10">
    <property type="entry name" value="RHS repeat-associated core"/>
    <property type="match status" value="1"/>
</dbReference>
<feature type="region of interest" description="Disordered" evidence="1">
    <location>
        <begin position="550"/>
        <end position="607"/>
    </location>
</feature>
<dbReference type="Proteomes" id="UP000242818">
    <property type="component" value="Unassembled WGS sequence"/>
</dbReference>
<proteinExistence type="predicted"/>
<feature type="non-terminal residue" evidence="3">
    <location>
        <position position="1"/>
    </location>
</feature>
<evidence type="ECO:0000313" key="3">
    <source>
        <dbReference type="EMBL" id="SCC64641.1"/>
    </source>
</evidence>
<keyword evidence="4" id="KW-1185">Reference proteome</keyword>
<dbReference type="OrthoDB" id="654645at2"/>
<protein>
    <submittedName>
        <fullName evidence="3">RHS repeat-associated core domain-containing protein</fullName>
    </submittedName>
</protein>
<feature type="domain" description="Type VI secretion system effector TseH-like" evidence="2">
    <location>
        <begin position="366"/>
        <end position="517"/>
    </location>
</feature>
<dbReference type="NCBIfam" id="TIGR01643">
    <property type="entry name" value="YD_repeat_2x"/>
    <property type="match status" value="1"/>
</dbReference>
<accession>A0A1C4GA61</accession>
<evidence type="ECO:0000259" key="2">
    <source>
        <dbReference type="Pfam" id="PF25218"/>
    </source>
</evidence>
<dbReference type="PANTHER" id="PTHR32305:SF15">
    <property type="entry name" value="PROTEIN RHSA-RELATED"/>
    <property type="match status" value="1"/>
</dbReference>
<dbReference type="InterPro" id="IPR006530">
    <property type="entry name" value="YD"/>
</dbReference>
<evidence type="ECO:0000256" key="1">
    <source>
        <dbReference type="SAM" id="MobiDB-lite"/>
    </source>
</evidence>
<gene>
    <name evidence="3" type="ORF">GA0116948_1356</name>
</gene>
<feature type="compositionally biased region" description="Low complexity" evidence="1">
    <location>
        <begin position="573"/>
        <end position="588"/>
    </location>
</feature>
<feature type="compositionally biased region" description="Polar residues" evidence="1">
    <location>
        <begin position="595"/>
        <end position="607"/>
    </location>
</feature>
<dbReference type="InterPro" id="IPR050708">
    <property type="entry name" value="T6SS_VgrG/RHS"/>
</dbReference>
<dbReference type="STRING" id="1335309.GA0116948_1356"/>
<dbReference type="InterPro" id="IPR057382">
    <property type="entry name" value="TseH"/>
</dbReference>
<dbReference type="Pfam" id="PF25218">
    <property type="entry name" value="TseH"/>
    <property type="match status" value="1"/>
</dbReference>
<dbReference type="RefSeq" id="WP_139111395.1">
    <property type="nucleotide sequence ID" value="NZ_FMAR01000035.1"/>
</dbReference>
<organism evidence="3 4">
    <name type="scientific">Chitinophaga costaii</name>
    <dbReference type="NCBI Taxonomy" id="1335309"/>
    <lineage>
        <taxon>Bacteria</taxon>
        <taxon>Pseudomonadati</taxon>
        <taxon>Bacteroidota</taxon>
        <taxon>Chitinophagia</taxon>
        <taxon>Chitinophagales</taxon>
        <taxon>Chitinophagaceae</taxon>
        <taxon>Chitinophaga</taxon>
    </lineage>
</organism>
<sequence>LPKVGEPLQYNYSYDLLNRIIGMQTIRNLNVVTNNWTPVAVSDFGETVTYDPNGNILHYNRNGNATWAGQSLNMDQMHYNYLAGTNKLDNIKDDVDLAAYTTDIDSQADGNYDYDAIGNLVKDQQSSIDDIKWTVYGKISDIHKTTGTATTIHYTYDGSGNRISKTVNGVLTWYVRDATGNVMSIYTRGDNSVNTGHLTQIETDIYGSSRLGIDESKKDLEEAGATDNGVLFNFQRGEKVYELGNHLGNVLSTIGDVKLPGSSNGNEVVDYTPKVQSAGDYYPFGMQEPGRTFSSAGYRYGFNGKENDNEIYGEGNAYDFGERIQDPRIGRWLSVDPLQAKYPNESPYNFCLNSPIAFKDGDGRDAILITFPDYRIDPEIKIGTWKAPKVGGLGHAGIMIIDNNTGRATYYEYGRYKTTDGTKGLVRKYDVGKIVFGKDGKATEESVNAAMGKISQKSGEGGRIKGAYVISDKFKEMKDYADQKYNESNPGNPQYDANRPPYSLLGNNCGTFAADVVNQDPNVDQPSIYTPTPKNIVSEYVEEGNAEVLYDPTTKKTTIGEGDESDAKKDGNTKSTTNTSTQQSNNSTRNKKATNTKSSLNKSKMKT</sequence>
<evidence type="ECO:0000313" key="4">
    <source>
        <dbReference type="Proteomes" id="UP000242818"/>
    </source>
</evidence>
<dbReference type="EMBL" id="FMAR01000035">
    <property type="protein sequence ID" value="SCC64641.1"/>
    <property type="molecule type" value="Genomic_DNA"/>
</dbReference>
<dbReference type="NCBIfam" id="TIGR03696">
    <property type="entry name" value="Rhs_assc_core"/>
    <property type="match status" value="1"/>
</dbReference>
<dbReference type="AlphaFoldDB" id="A0A1C4GA61"/>
<dbReference type="PANTHER" id="PTHR32305">
    <property type="match status" value="1"/>
</dbReference>
<name>A0A1C4GA61_9BACT</name>